<dbReference type="InterPro" id="IPR045851">
    <property type="entry name" value="AMP-bd_C_sf"/>
</dbReference>
<gene>
    <name evidence="5" type="primary">menE</name>
    <name evidence="5" type="ORF">GCM10009811_03080</name>
</gene>
<evidence type="ECO:0000256" key="2">
    <source>
        <dbReference type="SAM" id="MobiDB-lite"/>
    </source>
</evidence>
<dbReference type="PANTHER" id="PTHR43201">
    <property type="entry name" value="ACYL-COA SYNTHETASE"/>
    <property type="match status" value="1"/>
</dbReference>
<dbReference type="Gene3D" id="3.30.300.30">
    <property type="match status" value="1"/>
</dbReference>
<evidence type="ECO:0000259" key="4">
    <source>
        <dbReference type="Pfam" id="PF13193"/>
    </source>
</evidence>
<dbReference type="Pfam" id="PF13193">
    <property type="entry name" value="AMP-binding_C"/>
    <property type="match status" value="1"/>
</dbReference>
<feature type="domain" description="AMP-dependent synthetase/ligase" evidence="3">
    <location>
        <begin position="17"/>
        <end position="164"/>
    </location>
</feature>
<evidence type="ECO:0000259" key="3">
    <source>
        <dbReference type="Pfam" id="PF00501"/>
    </source>
</evidence>
<evidence type="ECO:0000256" key="1">
    <source>
        <dbReference type="ARBA" id="ARBA00006432"/>
    </source>
</evidence>
<evidence type="ECO:0000313" key="5">
    <source>
        <dbReference type="EMBL" id="GAA1781098.1"/>
    </source>
</evidence>
<dbReference type="Proteomes" id="UP001499938">
    <property type="component" value="Unassembled WGS sequence"/>
</dbReference>
<dbReference type="PANTHER" id="PTHR43201:SF8">
    <property type="entry name" value="ACYL-COA SYNTHETASE FAMILY MEMBER 3"/>
    <property type="match status" value="1"/>
</dbReference>
<dbReference type="Pfam" id="PF00501">
    <property type="entry name" value="AMP-binding"/>
    <property type="match status" value="1"/>
</dbReference>
<proteinExistence type="inferred from homology"/>
<feature type="compositionally biased region" description="Basic and acidic residues" evidence="2">
    <location>
        <begin position="285"/>
        <end position="297"/>
    </location>
</feature>
<dbReference type="EMBL" id="BAAAPO010000006">
    <property type="protein sequence ID" value="GAA1781098.1"/>
    <property type="molecule type" value="Genomic_DNA"/>
</dbReference>
<feature type="domain" description="AMP-binding enzyme C-terminal" evidence="4">
    <location>
        <begin position="221"/>
        <end position="292"/>
    </location>
</feature>
<comment type="caution">
    <text evidence="5">The sequence shown here is derived from an EMBL/GenBank/DDBJ whole genome shotgun (WGS) entry which is preliminary data.</text>
</comment>
<dbReference type="InterPro" id="IPR042099">
    <property type="entry name" value="ANL_N_sf"/>
</dbReference>
<comment type="similarity">
    <text evidence="1">Belongs to the ATP-dependent AMP-binding enzyme family.</text>
</comment>
<accession>A0ABP4XLV0</accession>
<name>A0ABP4XLV0_9MICO</name>
<dbReference type="InterPro" id="IPR000873">
    <property type="entry name" value="AMP-dep_synth/lig_dom"/>
</dbReference>
<keyword evidence="6" id="KW-1185">Reference proteome</keyword>
<sequence>MRASAAGTYAVLHGPGQWLLAIPPQHIAGLQVLVRSILSGTTPVIMDRDAGFTPQAFAAATAALTGETAYTSLVPTQVGRLLDDPAGAAALRRFAVVLVGGSAVPLTLRERALAAGVRLVATYGMSESAGGCVYDGRPLPGVEIAIDEDERIHLGGPMIAHGYLGRPDLTAANFTTRDGKRWFATDDLGALDPDGRLTVHGRRDDVITTGGLKVHPRVVEEAVLTAYPGLKSVVAVGVPDPEWGQIVALAVTGEHPPTRDEVRDRLRGELAAYALPKVVRVLPHLPERGPGKPDRRAIAAMVGQ</sequence>
<organism evidence="5 6">
    <name type="scientific">Nostocoides veronense</name>
    <dbReference type="NCBI Taxonomy" id="330836"/>
    <lineage>
        <taxon>Bacteria</taxon>
        <taxon>Bacillati</taxon>
        <taxon>Actinomycetota</taxon>
        <taxon>Actinomycetes</taxon>
        <taxon>Micrococcales</taxon>
        <taxon>Intrasporangiaceae</taxon>
        <taxon>Nostocoides</taxon>
    </lineage>
</organism>
<feature type="region of interest" description="Disordered" evidence="2">
    <location>
        <begin position="285"/>
        <end position="304"/>
    </location>
</feature>
<reference evidence="6" key="1">
    <citation type="journal article" date="2019" name="Int. J. Syst. Evol. Microbiol.">
        <title>The Global Catalogue of Microorganisms (GCM) 10K type strain sequencing project: providing services to taxonomists for standard genome sequencing and annotation.</title>
        <authorList>
            <consortium name="The Broad Institute Genomics Platform"/>
            <consortium name="The Broad Institute Genome Sequencing Center for Infectious Disease"/>
            <person name="Wu L."/>
            <person name="Ma J."/>
        </authorList>
    </citation>
    <scope>NUCLEOTIDE SEQUENCE [LARGE SCALE GENOMIC DNA]</scope>
    <source>
        <strain evidence="6">JCM 15592</strain>
    </source>
</reference>
<evidence type="ECO:0000313" key="6">
    <source>
        <dbReference type="Proteomes" id="UP001499938"/>
    </source>
</evidence>
<dbReference type="InterPro" id="IPR025110">
    <property type="entry name" value="AMP-bd_C"/>
</dbReference>
<protein>
    <submittedName>
        <fullName evidence="5">O-succinylbenzoate--CoA ligase</fullName>
    </submittedName>
</protein>
<dbReference type="Gene3D" id="3.40.50.12780">
    <property type="entry name" value="N-terminal domain of ligase-like"/>
    <property type="match status" value="1"/>
</dbReference>
<keyword evidence="5" id="KW-0436">Ligase</keyword>
<dbReference type="SUPFAM" id="SSF56801">
    <property type="entry name" value="Acetyl-CoA synthetase-like"/>
    <property type="match status" value="1"/>
</dbReference>
<dbReference type="GO" id="GO:0016874">
    <property type="term" value="F:ligase activity"/>
    <property type="evidence" value="ECO:0007669"/>
    <property type="project" value="UniProtKB-KW"/>
</dbReference>